<feature type="compositionally biased region" description="Polar residues" evidence="2">
    <location>
        <begin position="134"/>
        <end position="144"/>
    </location>
</feature>
<feature type="compositionally biased region" description="Low complexity" evidence="2">
    <location>
        <begin position="710"/>
        <end position="737"/>
    </location>
</feature>
<keyword evidence="1" id="KW-0175">Coiled coil</keyword>
<sequence>MVELQSCASLVNASALCAIEQEMKGESVNVIAEIAAELQREREKNAELMKRISSLEAQIQEREKESLLTNEKLNPSKSLLSLLNGLASYVLSQVSCLDTTERSLKRFKRQKIETYSHRTEDGKSTKTEMASKAENGTQCMPSTDENQDDRLVNWMSMDETLFSHFDKFKDSDLAADREDTDDSDDEDEYYEEDDPNTGYKDRETEENLRSAYEEQPHEDGVGPGMHISCLQSYSTSQSELTFTNSSQLIKENREKDYTLQDIQVVFNRNNPKYVMKETEKNGEHKSPAHMATSGQEPCQTVSGKTSSNKKPPKVPFCPKEIRKILASDALLLKNAQSHTIRKIIVFASLGIRNGCEDMYELDFNHFSILRKGDPYVSPKNPGEHVLYENPGVQRKVFYPNRQNPTLCPVQILEEEKTMRPSDPCCPSCLFLCIKYGGRTRNLPQNEYVRQRMGRNKLKSFGPVMCRMAMLVHIRSGSFFFKALGITLLFMAGFPDDLVQRETKYRNLDLLQKYYRTDEDAEDEELFLSHPIAFDTQARSSSQQLTGKTTSTKSKGRRQTNSSSKSHNFPKASVQESAPSTSTPGTQFGLMGYTSIQTQATAAFQSTQLQTPAETTQVSNPMMKSLGNNVSYHNQTAYHLFPPQPANTFMPMVYWPPPVVFPPSPYPTSYGYRSYPTNANNISIHPQPYYNHPSSSSFIPKIIERNRTDVSASLEPDSDSDSSLSSSEEPKEALASCR</sequence>
<dbReference type="GeneID" id="18597146"/>
<feature type="compositionally biased region" description="Low complexity" evidence="2">
    <location>
        <begin position="539"/>
        <end position="552"/>
    </location>
</feature>
<evidence type="ECO:0000256" key="2">
    <source>
        <dbReference type="SAM" id="MobiDB-lite"/>
    </source>
</evidence>
<dbReference type="Proteomes" id="UP000694886">
    <property type="component" value="Chromosome 6"/>
</dbReference>
<feature type="compositionally biased region" description="Polar residues" evidence="2">
    <location>
        <begin position="292"/>
        <end position="309"/>
    </location>
</feature>
<feature type="region of interest" description="Disordered" evidence="2">
    <location>
        <begin position="173"/>
        <end position="220"/>
    </location>
</feature>
<feature type="coiled-coil region" evidence="1">
    <location>
        <begin position="31"/>
        <end position="65"/>
    </location>
</feature>
<organism evidence="3 4">
    <name type="scientific">Theobroma cacao</name>
    <name type="common">Cacao</name>
    <name type="synonym">Cocoa</name>
    <dbReference type="NCBI Taxonomy" id="3641"/>
    <lineage>
        <taxon>Eukaryota</taxon>
        <taxon>Viridiplantae</taxon>
        <taxon>Streptophyta</taxon>
        <taxon>Embryophyta</taxon>
        <taxon>Tracheophyta</taxon>
        <taxon>Spermatophyta</taxon>
        <taxon>Magnoliopsida</taxon>
        <taxon>eudicotyledons</taxon>
        <taxon>Gunneridae</taxon>
        <taxon>Pentapetalae</taxon>
        <taxon>rosids</taxon>
        <taxon>malvids</taxon>
        <taxon>Malvales</taxon>
        <taxon>Malvaceae</taxon>
        <taxon>Byttnerioideae</taxon>
        <taxon>Theobroma</taxon>
    </lineage>
</organism>
<dbReference type="Gramene" id="Tc06v2_t018120.2">
    <property type="protein sequence ID" value="Tc06v2_p018120.2"/>
    <property type="gene ID" value="Tc06v2_g018120"/>
</dbReference>
<gene>
    <name evidence="4" type="primary">LOC18597146</name>
</gene>
<accession>A0AB32WJL3</accession>
<feature type="region of interest" description="Disordered" evidence="2">
    <location>
        <begin position="537"/>
        <end position="585"/>
    </location>
</feature>
<feature type="region of interest" description="Disordered" evidence="2">
    <location>
        <begin position="708"/>
        <end position="737"/>
    </location>
</feature>
<feature type="region of interest" description="Disordered" evidence="2">
    <location>
        <begin position="116"/>
        <end position="146"/>
    </location>
</feature>
<evidence type="ECO:0000313" key="3">
    <source>
        <dbReference type="Proteomes" id="UP000694886"/>
    </source>
</evidence>
<proteinExistence type="predicted"/>
<feature type="region of interest" description="Disordered" evidence="2">
    <location>
        <begin position="281"/>
        <end position="313"/>
    </location>
</feature>
<reference evidence="4" key="2">
    <citation type="submission" date="2025-08" db="UniProtKB">
        <authorList>
            <consortium name="RefSeq"/>
        </authorList>
    </citation>
    <scope>IDENTIFICATION</scope>
</reference>
<dbReference type="AlphaFoldDB" id="A0AB32WJL3"/>
<feature type="compositionally biased region" description="Basic and acidic residues" evidence="2">
    <location>
        <begin position="116"/>
        <end position="131"/>
    </location>
</feature>
<dbReference type="RefSeq" id="XP_017978133.1">
    <property type="nucleotide sequence ID" value="XM_018122644.1"/>
</dbReference>
<name>A0AB32WJL3_THECC</name>
<reference evidence="3" key="1">
    <citation type="journal article" date="1997" name="Nucleic Acids Res.">
        <title>tRNAscan-SE: a program for improved detection of transfer RNA genes in genomic sequence.</title>
        <authorList>
            <person name="Lowe T.M."/>
            <person name="Eddy S.R."/>
        </authorList>
    </citation>
    <scope>NUCLEOTIDE SEQUENCE [LARGE SCALE GENOMIC DNA]</scope>
    <source>
        <strain evidence="3">r\B97-61/B2</strain>
    </source>
</reference>
<evidence type="ECO:0000313" key="4">
    <source>
        <dbReference type="RefSeq" id="XP_017978133.1"/>
    </source>
</evidence>
<feature type="compositionally biased region" description="Basic and acidic residues" evidence="2">
    <location>
        <begin position="199"/>
        <end position="220"/>
    </location>
</feature>
<feature type="compositionally biased region" description="Acidic residues" evidence="2">
    <location>
        <begin position="178"/>
        <end position="195"/>
    </location>
</feature>
<evidence type="ECO:0000256" key="1">
    <source>
        <dbReference type="SAM" id="Coils"/>
    </source>
</evidence>
<feature type="compositionally biased region" description="Polar residues" evidence="2">
    <location>
        <begin position="573"/>
        <end position="585"/>
    </location>
</feature>
<protein>
    <submittedName>
        <fullName evidence="4">Uncharacterized protein LOC18597146 isoform X1</fullName>
    </submittedName>
</protein>
<dbReference type="KEGG" id="tcc:18597146"/>